<dbReference type="Gene3D" id="1.10.150.850">
    <property type="entry name" value="Spt6, helix-hairpin-helix domain"/>
    <property type="match status" value="1"/>
</dbReference>
<comment type="function">
    <text evidence="10">Histone H3-H4 chaperone that plays a role in maintenance of chromatin structure during RNA polymerase II transcription elongation thereby repressing transcription initiation from cryptic promoters. Mediates the reassembly of nucleosomes onto the promoters of at least a selected set of genes during repression; the nucleosome reassembly is essential for transcriptional repression. Essential for viability.</text>
</comment>
<dbReference type="InterPro" id="IPR049540">
    <property type="entry name" value="Spt6-like_S1"/>
</dbReference>
<dbReference type="GO" id="GO:0140673">
    <property type="term" value="P:transcription elongation-coupled chromatin remodeling"/>
    <property type="evidence" value="ECO:0007669"/>
    <property type="project" value="InterPro"/>
</dbReference>
<dbReference type="GO" id="GO:0034728">
    <property type="term" value="P:nucleosome organization"/>
    <property type="evidence" value="ECO:0007669"/>
    <property type="project" value="TreeGrafter"/>
</dbReference>
<dbReference type="InterPro" id="IPR010994">
    <property type="entry name" value="RuvA_2-like"/>
</dbReference>
<evidence type="ECO:0000256" key="3">
    <source>
        <dbReference type="ARBA" id="ARBA00009253"/>
    </source>
</evidence>
<comment type="similarity">
    <text evidence="3">Belongs to the SPT6 family.</text>
</comment>
<dbReference type="Pfam" id="PF14635">
    <property type="entry name" value="HHH_7"/>
    <property type="match status" value="1"/>
</dbReference>
<evidence type="ECO:0000256" key="9">
    <source>
        <dbReference type="ARBA" id="ARBA00029871"/>
    </source>
</evidence>
<dbReference type="SUPFAM" id="SSF55550">
    <property type="entry name" value="SH2 domain"/>
    <property type="match status" value="1"/>
</dbReference>
<dbReference type="Gene3D" id="1.10.3500.10">
    <property type="entry name" value="Tex N-terminal region-like"/>
    <property type="match status" value="1"/>
</dbReference>
<feature type="compositionally biased region" description="Basic residues" evidence="12">
    <location>
        <begin position="68"/>
        <end position="78"/>
    </location>
</feature>
<dbReference type="InterPro" id="IPR012337">
    <property type="entry name" value="RNaseH-like_sf"/>
</dbReference>
<dbReference type="GO" id="GO:0031491">
    <property type="term" value="F:nucleosome binding"/>
    <property type="evidence" value="ECO:0007669"/>
    <property type="project" value="TreeGrafter"/>
</dbReference>
<dbReference type="InterPro" id="IPR036860">
    <property type="entry name" value="SH2_dom_sf"/>
</dbReference>
<dbReference type="InterPro" id="IPR028088">
    <property type="entry name" value="Spt6_HTH_DNA-bd_dom"/>
</dbReference>
<dbReference type="Pfam" id="PF14632">
    <property type="entry name" value="SPT6_acidic"/>
    <property type="match status" value="1"/>
</dbReference>
<dbReference type="InterPro" id="IPR032706">
    <property type="entry name" value="Spt6_HHH"/>
</dbReference>
<dbReference type="GO" id="GO:0008023">
    <property type="term" value="C:transcription elongation factor complex"/>
    <property type="evidence" value="ECO:0007669"/>
    <property type="project" value="TreeGrafter"/>
</dbReference>
<evidence type="ECO:0000256" key="2">
    <source>
        <dbReference type="ARBA" id="ARBA00004286"/>
    </source>
</evidence>
<dbReference type="Gene3D" id="3.30.420.140">
    <property type="entry name" value="YqgF/RNase H-like domain"/>
    <property type="match status" value="1"/>
</dbReference>
<evidence type="ECO:0000256" key="4">
    <source>
        <dbReference type="ARBA" id="ARBA00020248"/>
    </source>
</evidence>
<evidence type="ECO:0000313" key="14">
    <source>
        <dbReference type="EMBL" id="KXN71989.1"/>
    </source>
</evidence>
<dbReference type="Pfam" id="PF17674">
    <property type="entry name" value="HHH_9"/>
    <property type="match status" value="1"/>
</dbReference>
<name>A0A137PAE7_CONC2</name>
<evidence type="ECO:0000256" key="6">
    <source>
        <dbReference type="ARBA" id="ARBA00022999"/>
    </source>
</evidence>
<evidence type="ECO:0000313" key="15">
    <source>
        <dbReference type="Proteomes" id="UP000070444"/>
    </source>
</evidence>
<feature type="compositionally biased region" description="Basic and acidic residues" evidence="12">
    <location>
        <begin position="113"/>
        <end position="134"/>
    </location>
</feature>
<keyword evidence="6 11" id="KW-0727">SH2 domain</keyword>
<dbReference type="SUPFAM" id="SSF53098">
    <property type="entry name" value="Ribonuclease H-like"/>
    <property type="match status" value="1"/>
</dbReference>
<dbReference type="GO" id="GO:0005694">
    <property type="term" value="C:chromosome"/>
    <property type="evidence" value="ECO:0007669"/>
    <property type="project" value="UniProtKB-SubCell"/>
</dbReference>
<accession>A0A137PAE7</accession>
<dbReference type="Pfam" id="PF21710">
    <property type="entry name" value="Spt6_S1"/>
    <property type="match status" value="1"/>
</dbReference>
<dbReference type="InterPro" id="IPR035019">
    <property type="entry name" value="Spt6_SH2_N"/>
</dbReference>
<dbReference type="EMBL" id="KQ964462">
    <property type="protein sequence ID" value="KXN71989.1"/>
    <property type="molecule type" value="Genomic_DNA"/>
</dbReference>
<keyword evidence="7" id="KW-0804">Transcription</keyword>
<feature type="domain" description="SH2" evidence="13">
    <location>
        <begin position="1180"/>
        <end position="1287"/>
    </location>
</feature>
<evidence type="ECO:0000256" key="5">
    <source>
        <dbReference type="ARBA" id="ARBA00022454"/>
    </source>
</evidence>
<keyword evidence="5" id="KW-0158">Chromosome</keyword>
<dbReference type="GO" id="GO:0003677">
    <property type="term" value="F:DNA binding"/>
    <property type="evidence" value="ECO:0007669"/>
    <property type="project" value="InterPro"/>
</dbReference>
<evidence type="ECO:0000256" key="11">
    <source>
        <dbReference type="PROSITE-ProRule" id="PRU00191"/>
    </source>
</evidence>
<dbReference type="Gene3D" id="3.30.505.10">
    <property type="entry name" value="SH2 domain"/>
    <property type="match status" value="2"/>
</dbReference>
<feature type="compositionally biased region" description="Acidic residues" evidence="12">
    <location>
        <begin position="135"/>
        <end position="167"/>
    </location>
</feature>
<keyword evidence="15" id="KW-1185">Reference proteome</keyword>
<dbReference type="Pfam" id="PF14639">
    <property type="entry name" value="YqgF"/>
    <property type="match status" value="1"/>
</dbReference>
<evidence type="ECO:0000256" key="8">
    <source>
        <dbReference type="ARBA" id="ARBA00023242"/>
    </source>
</evidence>
<dbReference type="GO" id="GO:0042393">
    <property type="term" value="F:histone binding"/>
    <property type="evidence" value="ECO:0007669"/>
    <property type="project" value="TreeGrafter"/>
</dbReference>
<feature type="region of interest" description="Disordered" evidence="12">
    <location>
        <begin position="1"/>
        <end position="183"/>
    </location>
</feature>
<feature type="compositionally biased region" description="Acidic residues" evidence="12">
    <location>
        <begin position="82"/>
        <end position="93"/>
    </location>
</feature>
<dbReference type="STRING" id="796925.A0A137PAE7"/>
<feature type="compositionally biased region" description="Acidic residues" evidence="12">
    <location>
        <begin position="36"/>
        <end position="45"/>
    </location>
</feature>
<dbReference type="InterPro" id="IPR023319">
    <property type="entry name" value="Tex-like_HTH_dom_sf"/>
</dbReference>
<dbReference type="Pfam" id="PF14633">
    <property type="entry name" value="SH2_2"/>
    <property type="match status" value="1"/>
</dbReference>
<dbReference type="Pfam" id="PF14641">
    <property type="entry name" value="HTH_44"/>
    <property type="match status" value="1"/>
</dbReference>
<dbReference type="InterPro" id="IPR028231">
    <property type="entry name" value="Spt6_YqgF"/>
</dbReference>
<dbReference type="CDD" id="cd09918">
    <property type="entry name" value="SH2_Nterm_SPT6_like"/>
    <property type="match status" value="1"/>
</dbReference>
<dbReference type="InterPro" id="IPR028083">
    <property type="entry name" value="Spt6_acidic_N_dom"/>
</dbReference>
<dbReference type="Gene3D" id="1.10.10.2740">
    <property type="entry name" value="Spt6, Death-like domain"/>
    <property type="match status" value="1"/>
</dbReference>
<dbReference type="Gene3D" id="1.10.10.650">
    <property type="entry name" value="RuvA domain 2-like"/>
    <property type="match status" value="1"/>
</dbReference>
<dbReference type="OrthoDB" id="995477at2759"/>
<dbReference type="InterPro" id="IPR023323">
    <property type="entry name" value="Tex-like_dom_sf"/>
</dbReference>
<dbReference type="InterPro" id="IPR037027">
    <property type="entry name" value="YqgF/RNaseH-like_dom_sf"/>
</dbReference>
<dbReference type="InterPro" id="IPR035420">
    <property type="entry name" value="Spt6_SH2"/>
</dbReference>
<dbReference type="SUPFAM" id="SSF158832">
    <property type="entry name" value="Tex N-terminal region-like"/>
    <property type="match status" value="1"/>
</dbReference>
<sequence length="1377" mass="157793">MDSSDDEIYQAGSSRRRRAVVDDSDEEDTRKRVDDSSEEEEEDPEEVKKVHDGFIVSDDEEEEQEYRRSRKHKKKRKKYSESEEELDDDEIGLLEENTGGQFGGAKLQRLHKRSYDEDDYRKSTKTRDEDLDHIFDDDEEEQYPGGDDYDGLDDFIDDDEGSEEDELERPISRSRPAPQQREQKMLSAAIKGASGDQTKKLFDLFHDITDYIHALNDKPAEDKVREKHADQIIKASLKKSSNSTATILKDVIEPEELKKKFMTDSDENIKIQDIPERLQLLFGDFLQTRCDESFIKAETAWIFRYIVPYKRAKSSASEGLELEPKHVATFLKFLNLEHLEVPTIWAHRKDYFVKMSLSSRSSVYILDLEDLWYLFDLDIKYKNLSRRQRLLEDLTAKVRETAPQDDEVLKKLPSEFTTIDEINDRIDYIGFYYPSILASTKPKSTSSIKRPVKQNAHQLSKVNGVDAFINAVSISCSEIEKNLNQRRRPDGSKDPLESKQAIASKYITRSFPDMKFFLQASIAYMAQKIGIHFAIRQYIRSLFLNESSISTSPTPRGASVIDIAHPYFIFKHIQNKPLSRFETTQFLQLADAEQSGLINITFTFKNEKFVLDRFSDAYCSDSRSSVASEWNEFRRDILKKALNDHLIPYASKWMIQKLRTDGEEVVLKQVEEKFYHKANMAPFRSPSDPTAVPKILALTCGRDIRDSPNVAVFANSSSQISNTLTFGDLRNDQSKQDLYNFISKCNPDAAVISGLHYCTKRFYNDISKIVDEYSQNNSTQLPLFWQTDETARLYQNSKEALADFPNSSAYLRYCVSLARYCQNPVNEYAALGSDLTRIHLHPLQKLVNPNRLQTIMDRVLINVINETGVLINQTLTTPYKSVLLNYVSGLGPRKAQHIIKKLTTTTETPNSRTWFLSNKALTKSVFFSCSSVLKIENPDDVLDGTRIHPEDYALARKMAADALEIDEEESNDSDNPSYYVQQLMNTRNNNLSELNLDEFSKILESYNQVRKNCTLSMICDEIQNPYYDHRSPYLPASPHELFAQLTGESPSTLHEDMRLPVEVIRQTPKFFICRTDSGLDGFLSHTRIPHGTATPYEGQIITCVVTRVDLNRFSLELSLLPEDFSRAKDATWLVFHSFDTTNTIPIKDEYFREPDTSKPARTQGYDAGYTGTDSRSRSNGANGQISNHSLFKQFNFQEAEQYLLSKSIGDLVIRPSSSGNNHLSISWKMHDGIYQHLNVSESNEPASTNINRSITIGGQRYENIEDMITSYINPCLMIIRQVTSHPKYREGGVAKLKEHLQNIALQHPSQSVYGLCLSNERPGYVVLAYKINASSPVQDILVKITPGQFRLNNDTYSDITKLINGFKVMVSQRNRRN</sequence>
<dbReference type="PANTHER" id="PTHR10145:SF6">
    <property type="entry name" value="TRANSCRIPTION ELONGATION FACTOR SPT6"/>
    <property type="match status" value="1"/>
</dbReference>
<dbReference type="SUPFAM" id="SSF47781">
    <property type="entry name" value="RuvA domain 2-like"/>
    <property type="match status" value="1"/>
</dbReference>
<dbReference type="PANTHER" id="PTHR10145">
    <property type="entry name" value="TRANSCRIPTION ELONGATION FACTOR SPT6"/>
    <property type="match status" value="1"/>
</dbReference>
<evidence type="ECO:0000256" key="10">
    <source>
        <dbReference type="ARBA" id="ARBA00093389"/>
    </source>
</evidence>
<gene>
    <name evidence="14" type="ORF">CONCODRAFT_56822</name>
</gene>
<protein>
    <recommendedName>
        <fullName evidence="4">Transcription elongation factor SPT6</fullName>
    </recommendedName>
    <alternativeName>
        <fullName evidence="9">Chromatin elongation factor SPT6</fullName>
    </alternativeName>
</protein>
<evidence type="ECO:0000256" key="1">
    <source>
        <dbReference type="ARBA" id="ARBA00004123"/>
    </source>
</evidence>
<dbReference type="InterPro" id="IPR041692">
    <property type="entry name" value="HHH_9"/>
</dbReference>
<proteinExistence type="inferred from homology"/>
<organism evidence="14 15">
    <name type="scientific">Conidiobolus coronatus (strain ATCC 28846 / CBS 209.66 / NRRL 28638)</name>
    <name type="common">Delacroixia coronata</name>
    <dbReference type="NCBI Taxonomy" id="796925"/>
    <lineage>
        <taxon>Eukaryota</taxon>
        <taxon>Fungi</taxon>
        <taxon>Fungi incertae sedis</taxon>
        <taxon>Zoopagomycota</taxon>
        <taxon>Entomophthoromycotina</taxon>
        <taxon>Entomophthoromycetes</taxon>
        <taxon>Entomophthorales</taxon>
        <taxon>Ancylistaceae</taxon>
        <taxon>Conidiobolus</taxon>
    </lineage>
</organism>
<keyword evidence="8" id="KW-0539">Nucleus</keyword>
<dbReference type="InterPro" id="IPR000980">
    <property type="entry name" value="SH2"/>
</dbReference>
<dbReference type="PROSITE" id="PS50001">
    <property type="entry name" value="SH2"/>
    <property type="match status" value="1"/>
</dbReference>
<dbReference type="InterPro" id="IPR017072">
    <property type="entry name" value="TF_Spt6"/>
</dbReference>
<evidence type="ECO:0000256" key="12">
    <source>
        <dbReference type="SAM" id="MobiDB-lite"/>
    </source>
</evidence>
<dbReference type="InterPro" id="IPR042066">
    <property type="entry name" value="Spt6_death-like"/>
</dbReference>
<reference evidence="14 15" key="1">
    <citation type="journal article" date="2015" name="Genome Biol. Evol.">
        <title>Phylogenomic analyses indicate that early fungi evolved digesting cell walls of algal ancestors of land plants.</title>
        <authorList>
            <person name="Chang Y."/>
            <person name="Wang S."/>
            <person name="Sekimoto S."/>
            <person name="Aerts A.L."/>
            <person name="Choi C."/>
            <person name="Clum A."/>
            <person name="LaButti K.M."/>
            <person name="Lindquist E.A."/>
            <person name="Yee Ngan C."/>
            <person name="Ohm R.A."/>
            <person name="Salamov A.A."/>
            <person name="Grigoriev I.V."/>
            <person name="Spatafora J.W."/>
            <person name="Berbee M.L."/>
        </authorList>
    </citation>
    <scope>NUCLEOTIDE SEQUENCE [LARGE SCALE GENOMIC DNA]</scope>
    <source>
        <strain evidence="14 15">NRRL 28638</strain>
    </source>
</reference>
<feature type="region of interest" description="Disordered" evidence="12">
    <location>
        <begin position="1153"/>
        <end position="1182"/>
    </location>
</feature>
<feature type="compositionally biased region" description="Polar residues" evidence="12">
    <location>
        <begin position="1171"/>
        <end position="1182"/>
    </location>
</feature>
<dbReference type="Proteomes" id="UP000070444">
    <property type="component" value="Unassembled WGS sequence"/>
</dbReference>
<dbReference type="OMA" id="GYFYLCF"/>
<evidence type="ECO:0000259" key="13">
    <source>
        <dbReference type="PROSITE" id="PS50001"/>
    </source>
</evidence>
<evidence type="ECO:0000256" key="7">
    <source>
        <dbReference type="ARBA" id="ARBA00023163"/>
    </source>
</evidence>
<comment type="subcellular location">
    <subcellularLocation>
        <location evidence="2">Chromosome</location>
    </subcellularLocation>
    <subcellularLocation>
        <location evidence="1">Nucleus</location>
    </subcellularLocation>
</comment>
<dbReference type="FunFam" id="1.10.10.2740:FF:000002">
    <property type="entry name" value="Transcription elongation factor Spt6"/>
    <property type="match status" value="1"/>
</dbReference>